<dbReference type="Proteomes" id="UP000233551">
    <property type="component" value="Unassembled WGS sequence"/>
</dbReference>
<protein>
    <submittedName>
        <fullName evidence="1">Uncharacterized protein</fullName>
    </submittedName>
</protein>
<sequence length="121" mass="13564">MELAVNVMSMIANERLPSITAIEFNALKPWVVQWGLLDPKQLRSKFSLINARSGQIEARFGFTATIPTGKDFQRRRRWISTGGGCGGWPWRVAEAKGVHGCRIYLEPIGTYPLEWDSGNAN</sequence>
<proteinExistence type="predicted"/>
<keyword evidence="2" id="KW-1185">Reference proteome</keyword>
<name>A0A2I0ILK3_PUNGR</name>
<evidence type="ECO:0000313" key="2">
    <source>
        <dbReference type="Proteomes" id="UP000233551"/>
    </source>
</evidence>
<dbReference type="EMBL" id="PGOL01002823">
    <property type="protein sequence ID" value="PKI44877.1"/>
    <property type="molecule type" value="Genomic_DNA"/>
</dbReference>
<organism evidence="1 2">
    <name type="scientific">Punica granatum</name>
    <name type="common">Pomegranate</name>
    <dbReference type="NCBI Taxonomy" id="22663"/>
    <lineage>
        <taxon>Eukaryota</taxon>
        <taxon>Viridiplantae</taxon>
        <taxon>Streptophyta</taxon>
        <taxon>Embryophyta</taxon>
        <taxon>Tracheophyta</taxon>
        <taxon>Spermatophyta</taxon>
        <taxon>Magnoliopsida</taxon>
        <taxon>eudicotyledons</taxon>
        <taxon>Gunneridae</taxon>
        <taxon>Pentapetalae</taxon>
        <taxon>rosids</taxon>
        <taxon>malvids</taxon>
        <taxon>Myrtales</taxon>
        <taxon>Lythraceae</taxon>
        <taxon>Punica</taxon>
    </lineage>
</organism>
<evidence type="ECO:0000313" key="1">
    <source>
        <dbReference type="EMBL" id="PKI44877.1"/>
    </source>
</evidence>
<comment type="caution">
    <text evidence="1">The sequence shown here is derived from an EMBL/GenBank/DDBJ whole genome shotgun (WGS) entry which is preliminary data.</text>
</comment>
<gene>
    <name evidence="1" type="ORF">CRG98_034825</name>
</gene>
<dbReference type="AlphaFoldDB" id="A0A2I0ILK3"/>
<reference evidence="1 2" key="1">
    <citation type="submission" date="2017-11" db="EMBL/GenBank/DDBJ databases">
        <title>De-novo sequencing of pomegranate (Punica granatum L.) genome.</title>
        <authorList>
            <person name="Akparov Z."/>
            <person name="Amiraslanov A."/>
            <person name="Hajiyeva S."/>
            <person name="Abbasov M."/>
            <person name="Kaur K."/>
            <person name="Hamwieh A."/>
            <person name="Solovyev V."/>
            <person name="Salamov A."/>
            <person name="Braich B."/>
            <person name="Kosarev P."/>
            <person name="Mahmoud A."/>
            <person name="Hajiyev E."/>
            <person name="Babayeva S."/>
            <person name="Izzatullayeva V."/>
            <person name="Mammadov A."/>
            <person name="Mammadov A."/>
            <person name="Sharifova S."/>
            <person name="Ojaghi J."/>
            <person name="Eynullazada K."/>
            <person name="Bayramov B."/>
            <person name="Abdulazimova A."/>
            <person name="Shahmuradov I."/>
        </authorList>
    </citation>
    <scope>NUCLEOTIDE SEQUENCE [LARGE SCALE GENOMIC DNA]</scope>
    <source>
        <strain evidence="2">cv. AG2017</strain>
        <tissue evidence="1">Leaf</tissue>
    </source>
</reference>
<accession>A0A2I0ILK3</accession>